<dbReference type="RefSeq" id="WP_344893482.1">
    <property type="nucleotide sequence ID" value="NZ_BAABAS010000005.1"/>
</dbReference>
<accession>A0ABP8BXJ5</accession>
<dbReference type="InterPro" id="IPR057326">
    <property type="entry name" value="KR_dom"/>
</dbReference>
<sequence>MSKRPVALVTGGSRGIGRAVVLRLAEAGHDVAFCYRSRAEDAEKTLLTARESGATVLCDQVDVSDSAMVAAFVRKVEDELGPVEAAVTSAGITRDAPVVTTTDDDWSAVQRTNVDGTFNACRSAVFGMMKRRRGSVVTLSSIAGRYGNAGQANYSAAKAAIAGFTLALAKEVGRYGIRANVVAPGFITTEMTEKLPERVWERTRPRIPLGRMGTAEEVADLVEFLLSDRASYITGQVFGIDGGLVL</sequence>
<dbReference type="Proteomes" id="UP001501710">
    <property type="component" value="Unassembled WGS sequence"/>
</dbReference>
<dbReference type="InterPro" id="IPR020904">
    <property type="entry name" value="Sc_DH/Rdtase_CS"/>
</dbReference>
<protein>
    <submittedName>
        <fullName evidence="3">3-oxoacyl-[acyl-carrier-protein] reductase</fullName>
    </submittedName>
</protein>
<evidence type="ECO:0000256" key="1">
    <source>
        <dbReference type="ARBA" id="ARBA00006484"/>
    </source>
</evidence>
<comment type="caution">
    <text evidence="3">The sequence shown here is derived from an EMBL/GenBank/DDBJ whole genome shotgun (WGS) entry which is preliminary data.</text>
</comment>
<keyword evidence="4" id="KW-1185">Reference proteome</keyword>
<dbReference type="Pfam" id="PF13561">
    <property type="entry name" value="adh_short_C2"/>
    <property type="match status" value="1"/>
</dbReference>
<evidence type="ECO:0000313" key="4">
    <source>
        <dbReference type="Proteomes" id="UP001501710"/>
    </source>
</evidence>
<dbReference type="SUPFAM" id="SSF51735">
    <property type="entry name" value="NAD(P)-binding Rossmann-fold domains"/>
    <property type="match status" value="1"/>
</dbReference>
<dbReference type="InterPro" id="IPR002347">
    <property type="entry name" value="SDR_fam"/>
</dbReference>
<dbReference type="InterPro" id="IPR050259">
    <property type="entry name" value="SDR"/>
</dbReference>
<dbReference type="Gene3D" id="3.40.50.720">
    <property type="entry name" value="NAD(P)-binding Rossmann-like Domain"/>
    <property type="match status" value="1"/>
</dbReference>
<evidence type="ECO:0000313" key="3">
    <source>
        <dbReference type="EMBL" id="GAA4228982.1"/>
    </source>
</evidence>
<feature type="domain" description="Ketoreductase" evidence="2">
    <location>
        <begin position="5"/>
        <end position="185"/>
    </location>
</feature>
<dbReference type="PANTHER" id="PTHR42879">
    <property type="entry name" value="3-OXOACYL-(ACYL-CARRIER-PROTEIN) REDUCTASE"/>
    <property type="match status" value="1"/>
</dbReference>
<dbReference type="InterPro" id="IPR036291">
    <property type="entry name" value="NAD(P)-bd_dom_sf"/>
</dbReference>
<dbReference type="NCBIfam" id="NF009466">
    <property type="entry name" value="PRK12826.1-2"/>
    <property type="match status" value="1"/>
</dbReference>
<dbReference type="PROSITE" id="PS00061">
    <property type="entry name" value="ADH_SHORT"/>
    <property type="match status" value="1"/>
</dbReference>
<dbReference type="EMBL" id="BAABAS010000005">
    <property type="protein sequence ID" value="GAA4228982.1"/>
    <property type="molecule type" value="Genomic_DNA"/>
</dbReference>
<comment type="similarity">
    <text evidence="1">Belongs to the short-chain dehydrogenases/reductases (SDR) family.</text>
</comment>
<dbReference type="PRINTS" id="PR00081">
    <property type="entry name" value="GDHRDH"/>
</dbReference>
<proteinExistence type="inferred from homology"/>
<evidence type="ECO:0000259" key="2">
    <source>
        <dbReference type="SMART" id="SM00822"/>
    </source>
</evidence>
<gene>
    <name evidence="3" type="primary">fabG_2</name>
    <name evidence="3" type="ORF">GCM10022254_20410</name>
</gene>
<dbReference type="PANTHER" id="PTHR42879:SF2">
    <property type="entry name" value="3-OXOACYL-[ACYL-CARRIER-PROTEIN] REDUCTASE FABG"/>
    <property type="match status" value="1"/>
</dbReference>
<organism evidence="3 4">
    <name type="scientific">Actinomadura meridiana</name>
    <dbReference type="NCBI Taxonomy" id="559626"/>
    <lineage>
        <taxon>Bacteria</taxon>
        <taxon>Bacillati</taxon>
        <taxon>Actinomycetota</taxon>
        <taxon>Actinomycetes</taxon>
        <taxon>Streptosporangiales</taxon>
        <taxon>Thermomonosporaceae</taxon>
        <taxon>Actinomadura</taxon>
    </lineage>
</organism>
<dbReference type="SMART" id="SM00822">
    <property type="entry name" value="PKS_KR"/>
    <property type="match status" value="1"/>
</dbReference>
<reference evidence="4" key="1">
    <citation type="journal article" date="2019" name="Int. J. Syst. Evol. Microbiol.">
        <title>The Global Catalogue of Microorganisms (GCM) 10K type strain sequencing project: providing services to taxonomists for standard genome sequencing and annotation.</title>
        <authorList>
            <consortium name="The Broad Institute Genomics Platform"/>
            <consortium name="The Broad Institute Genome Sequencing Center for Infectious Disease"/>
            <person name="Wu L."/>
            <person name="Ma J."/>
        </authorList>
    </citation>
    <scope>NUCLEOTIDE SEQUENCE [LARGE SCALE GENOMIC DNA]</scope>
    <source>
        <strain evidence="4">JCM 17440</strain>
    </source>
</reference>
<dbReference type="PRINTS" id="PR00080">
    <property type="entry name" value="SDRFAMILY"/>
</dbReference>
<name>A0ABP8BXJ5_9ACTN</name>